<dbReference type="AlphaFoldDB" id="A0A3S3NHE7"/>
<keyword evidence="1" id="KW-1133">Transmembrane helix</keyword>
<feature type="transmembrane region" description="Helical" evidence="1">
    <location>
        <begin position="49"/>
        <end position="72"/>
    </location>
</feature>
<feature type="transmembrane region" description="Helical" evidence="1">
    <location>
        <begin position="21"/>
        <end position="43"/>
    </location>
</feature>
<comment type="caution">
    <text evidence="2">The sequence shown here is derived from an EMBL/GenBank/DDBJ whole genome shotgun (WGS) entry which is preliminary data.</text>
</comment>
<dbReference type="EMBL" id="QPKB01000006">
    <property type="protein sequence ID" value="RWR87659.1"/>
    <property type="molecule type" value="Genomic_DNA"/>
</dbReference>
<accession>A0A3S3NHE7</accession>
<keyword evidence="3" id="KW-1185">Reference proteome</keyword>
<gene>
    <name evidence="2" type="ORF">CKAN_01661300</name>
</gene>
<dbReference type="PANTHER" id="PTHR33709">
    <property type="entry name" value="OSJNBA0035M09.9 PROTEIN"/>
    <property type="match status" value="1"/>
</dbReference>
<organism evidence="2 3">
    <name type="scientific">Cinnamomum micranthum f. kanehirae</name>
    <dbReference type="NCBI Taxonomy" id="337451"/>
    <lineage>
        <taxon>Eukaryota</taxon>
        <taxon>Viridiplantae</taxon>
        <taxon>Streptophyta</taxon>
        <taxon>Embryophyta</taxon>
        <taxon>Tracheophyta</taxon>
        <taxon>Spermatophyta</taxon>
        <taxon>Magnoliopsida</taxon>
        <taxon>Magnoliidae</taxon>
        <taxon>Laurales</taxon>
        <taxon>Lauraceae</taxon>
        <taxon>Cinnamomum</taxon>
    </lineage>
</organism>
<reference evidence="2 3" key="1">
    <citation type="journal article" date="2019" name="Nat. Plants">
        <title>Stout camphor tree genome fills gaps in understanding of flowering plant genome evolution.</title>
        <authorList>
            <person name="Chaw S.M."/>
            <person name="Liu Y.C."/>
            <person name="Wu Y.W."/>
            <person name="Wang H.Y."/>
            <person name="Lin C.I."/>
            <person name="Wu C.S."/>
            <person name="Ke H.M."/>
            <person name="Chang L.Y."/>
            <person name="Hsu C.Y."/>
            <person name="Yang H.T."/>
            <person name="Sudianto E."/>
            <person name="Hsu M.H."/>
            <person name="Wu K.P."/>
            <person name="Wang L.N."/>
            <person name="Leebens-Mack J.H."/>
            <person name="Tsai I.J."/>
        </authorList>
    </citation>
    <scope>NUCLEOTIDE SEQUENCE [LARGE SCALE GENOMIC DNA]</scope>
    <source>
        <strain evidence="3">cv. Chaw 1501</strain>
        <tissue evidence="2">Young leaves</tissue>
    </source>
</reference>
<evidence type="ECO:0000313" key="2">
    <source>
        <dbReference type="EMBL" id="RWR87659.1"/>
    </source>
</evidence>
<proteinExistence type="predicted"/>
<keyword evidence="1" id="KW-0472">Membrane</keyword>
<evidence type="ECO:0008006" key="4">
    <source>
        <dbReference type="Google" id="ProtNLM"/>
    </source>
</evidence>
<protein>
    <recommendedName>
        <fullName evidence="4">Ubiquitin-specific protease family C19-related protein</fullName>
    </recommendedName>
</protein>
<dbReference type="InterPro" id="IPR040339">
    <property type="entry name" value="At1g16860-like"/>
</dbReference>
<name>A0A3S3NHE7_9MAGN</name>
<dbReference type="Proteomes" id="UP000283530">
    <property type="component" value="Unassembled WGS sequence"/>
</dbReference>
<evidence type="ECO:0000256" key="1">
    <source>
        <dbReference type="SAM" id="Phobius"/>
    </source>
</evidence>
<sequence length="289" mass="31899">MNDLSNAISDRSSFKCNFIPTPVLCILITLFFGGFGVSIFIFLAVRNAVFFVCLLLLSLLVSAFLIWNACLWRREGGILLFLSGIPDSDLQTASHGQLVKITGLASCGTLSLESSYEKVPRCVYTSTLLYECLGFGSKPAKFNCRCFQWSLAYSERFATDFYITDVKTGVRAMVKAGHGSKVTPLVGESTLVSTTGKIRILSPYLRKWLCERNISAEARLLRLDEGYVKEGSFVTVMGMLWKDNDVVMIVQPPEPISIGCLWLRCLLPNDVDGLILKFSAADSVATNPL</sequence>
<dbReference type="OrthoDB" id="1875545at2759"/>
<evidence type="ECO:0000313" key="3">
    <source>
        <dbReference type="Proteomes" id="UP000283530"/>
    </source>
</evidence>
<dbReference type="PANTHER" id="PTHR33709:SF20">
    <property type="entry name" value="OS04G0541900 PROTEIN"/>
    <property type="match status" value="1"/>
</dbReference>
<keyword evidence="1" id="KW-0812">Transmembrane</keyword>